<dbReference type="PROSITE" id="PS00211">
    <property type="entry name" value="ABC_TRANSPORTER_1"/>
    <property type="match status" value="1"/>
</dbReference>
<dbReference type="GO" id="GO:0005886">
    <property type="term" value="C:plasma membrane"/>
    <property type="evidence" value="ECO:0007669"/>
    <property type="project" value="UniProtKB-SubCell"/>
</dbReference>
<dbReference type="Pfam" id="PF00005">
    <property type="entry name" value="ABC_tran"/>
    <property type="match status" value="1"/>
</dbReference>
<keyword evidence="9 15" id="KW-1133">Transmembrane helix</keyword>
<keyword evidence="5 15" id="KW-0812">Transmembrane</keyword>
<keyword evidence="3" id="KW-1003">Cell membrane</keyword>
<dbReference type="InterPro" id="IPR027417">
    <property type="entry name" value="P-loop_NTPase"/>
</dbReference>
<protein>
    <recommendedName>
        <fullName evidence="13">Pyoverdine export ATP-binding/permease protein PvdT</fullName>
    </recommendedName>
</protein>
<dbReference type="CDD" id="cd03255">
    <property type="entry name" value="ABC_MJ0796_LolCDE_FtsE"/>
    <property type="match status" value="1"/>
</dbReference>
<evidence type="ECO:0000256" key="5">
    <source>
        <dbReference type="ARBA" id="ARBA00022692"/>
    </source>
</evidence>
<keyword evidence="2" id="KW-0813">Transport</keyword>
<dbReference type="GO" id="GO:0022857">
    <property type="term" value="F:transmembrane transporter activity"/>
    <property type="evidence" value="ECO:0007669"/>
    <property type="project" value="TreeGrafter"/>
</dbReference>
<dbReference type="RefSeq" id="WP_198711144.1">
    <property type="nucleotide sequence ID" value="NZ_JAGSOW010000001.1"/>
</dbReference>
<dbReference type="GO" id="GO:0016887">
    <property type="term" value="F:ATP hydrolysis activity"/>
    <property type="evidence" value="ECO:0007669"/>
    <property type="project" value="InterPro"/>
</dbReference>
<keyword evidence="4" id="KW-0997">Cell inner membrane</keyword>
<dbReference type="GO" id="GO:1902495">
    <property type="term" value="C:transmembrane transporter complex"/>
    <property type="evidence" value="ECO:0007669"/>
    <property type="project" value="UniProtKB-ARBA"/>
</dbReference>
<feature type="coiled-coil region" evidence="14">
    <location>
        <begin position="484"/>
        <end position="511"/>
    </location>
</feature>
<keyword evidence="7" id="KW-0067">ATP-binding</keyword>
<dbReference type="SUPFAM" id="SSF52540">
    <property type="entry name" value="P-loop containing nucleoside triphosphate hydrolases"/>
    <property type="match status" value="1"/>
</dbReference>
<keyword evidence="10 15" id="KW-0472">Membrane</keyword>
<dbReference type="InterPro" id="IPR025857">
    <property type="entry name" value="MacB_PCD"/>
</dbReference>
<dbReference type="InterPro" id="IPR017911">
    <property type="entry name" value="MacB-like_ATP-bd"/>
</dbReference>
<dbReference type="PANTHER" id="PTHR30572">
    <property type="entry name" value="MEMBRANE COMPONENT OF TRANSPORTER-RELATED"/>
    <property type="match status" value="1"/>
</dbReference>
<evidence type="ECO:0000256" key="12">
    <source>
        <dbReference type="ARBA" id="ARBA00038838"/>
    </source>
</evidence>
<evidence type="ECO:0000256" key="15">
    <source>
        <dbReference type="SAM" id="Phobius"/>
    </source>
</evidence>
<evidence type="ECO:0000256" key="7">
    <source>
        <dbReference type="ARBA" id="ARBA00022840"/>
    </source>
</evidence>
<dbReference type="InterPro" id="IPR003838">
    <property type="entry name" value="ABC3_permease_C"/>
</dbReference>
<dbReference type="InterPro" id="IPR003593">
    <property type="entry name" value="AAA+_ATPase"/>
</dbReference>
<evidence type="ECO:0000313" key="18">
    <source>
        <dbReference type="Proteomes" id="UP001220207"/>
    </source>
</evidence>
<reference evidence="17" key="1">
    <citation type="submission" date="2021-04" db="EMBL/GenBank/DDBJ databases">
        <title>Genome Sequence and Comparative Genome Analysis of Pseudomonas syringae pv. syringae strains EC33 and LMG5496 isolated from Citrus plants from Tunisia and Greece.</title>
        <authorList>
            <person name="Abdellatif E."/>
            <person name="Baeyen S."/>
        </authorList>
    </citation>
    <scope>NUCLEOTIDE SEQUENCE</scope>
    <source>
        <strain evidence="17">LMG 5496</strain>
    </source>
</reference>
<comment type="caution">
    <text evidence="17">The sequence shown here is derived from an EMBL/GenBank/DDBJ whole genome shotgun (WGS) entry which is preliminary data.</text>
</comment>
<dbReference type="PANTHER" id="PTHR30572:SF14">
    <property type="entry name" value="MACROLIDE EXPORT ATP-BINDING_PERMEASE PROTEIN MACB"/>
    <property type="match status" value="1"/>
</dbReference>
<proteinExistence type="inferred from homology"/>
<evidence type="ECO:0000256" key="13">
    <source>
        <dbReference type="ARBA" id="ARBA00041199"/>
    </source>
</evidence>
<dbReference type="EMBL" id="JAGSOW010000001">
    <property type="protein sequence ID" value="MDC3734843.1"/>
    <property type="molecule type" value="Genomic_DNA"/>
</dbReference>
<evidence type="ECO:0000256" key="11">
    <source>
        <dbReference type="ARBA" id="ARBA00038388"/>
    </source>
</evidence>
<feature type="domain" description="ABC transporter" evidence="16">
    <location>
        <begin position="6"/>
        <end position="245"/>
    </location>
</feature>
<evidence type="ECO:0000256" key="6">
    <source>
        <dbReference type="ARBA" id="ARBA00022741"/>
    </source>
</evidence>
<feature type="transmembrane region" description="Helical" evidence="15">
    <location>
        <begin position="616"/>
        <end position="638"/>
    </location>
</feature>
<evidence type="ECO:0000256" key="8">
    <source>
        <dbReference type="ARBA" id="ARBA00022967"/>
    </source>
</evidence>
<dbReference type="Gene3D" id="3.40.50.300">
    <property type="entry name" value="P-loop containing nucleotide triphosphate hydrolases"/>
    <property type="match status" value="1"/>
</dbReference>
<evidence type="ECO:0000256" key="3">
    <source>
        <dbReference type="ARBA" id="ARBA00022475"/>
    </source>
</evidence>
<dbReference type="PROSITE" id="PS50893">
    <property type="entry name" value="ABC_TRANSPORTER_2"/>
    <property type="match status" value="1"/>
</dbReference>
<evidence type="ECO:0000256" key="14">
    <source>
        <dbReference type="SAM" id="Coils"/>
    </source>
</evidence>
<feature type="transmembrane region" description="Helical" evidence="15">
    <location>
        <begin position="284"/>
        <end position="304"/>
    </location>
</feature>
<evidence type="ECO:0000256" key="2">
    <source>
        <dbReference type="ARBA" id="ARBA00022448"/>
    </source>
</evidence>
<dbReference type="Proteomes" id="UP001220207">
    <property type="component" value="Unassembled WGS sequence"/>
</dbReference>
<evidence type="ECO:0000256" key="9">
    <source>
        <dbReference type="ARBA" id="ARBA00022989"/>
    </source>
</evidence>
<comment type="subcellular location">
    <subcellularLocation>
        <location evidence="1">Cell inner membrane</location>
        <topology evidence="1">Multi-pass membrane protein</topology>
    </subcellularLocation>
</comment>
<organism evidence="17 18">
    <name type="scientific">Pseudomonas syringae pv. syringae</name>
    <dbReference type="NCBI Taxonomy" id="321"/>
    <lineage>
        <taxon>Bacteria</taxon>
        <taxon>Pseudomonadati</taxon>
        <taxon>Pseudomonadota</taxon>
        <taxon>Gammaproteobacteria</taxon>
        <taxon>Pseudomonadales</taxon>
        <taxon>Pseudomonadaceae</taxon>
        <taxon>Pseudomonas</taxon>
        <taxon>Pseudomonas syringae</taxon>
    </lineage>
</organism>
<accession>A0AB35JNB5</accession>
<dbReference type="Pfam" id="PF12704">
    <property type="entry name" value="MacB_PCD"/>
    <property type="match status" value="1"/>
</dbReference>
<feature type="transmembrane region" description="Helical" evidence="15">
    <location>
        <begin position="531"/>
        <end position="555"/>
    </location>
</feature>
<keyword evidence="8" id="KW-1278">Translocase</keyword>
<comment type="subunit">
    <text evidence="12">Part of the tripartite efflux system PvdRT-OpmQ, which is composed of an inner membrane component with both ATPase and permease domains, PvdT, a periplasmic membrane fusion protein, PvdR, and an outer membrane component, OpmQ.</text>
</comment>
<dbReference type="Pfam" id="PF02687">
    <property type="entry name" value="FtsX"/>
    <property type="match status" value="1"/>
</dbReference>
<keyword evidence="6" id="KW-0547">Nucleotide-binding</keyword>
<dbReference type="InterPro" id="IPR003439">
    <property type="entry name" value="ABC_transporter-like_ATP-bd"/>
</dbReference>
<evidence type="ECO:0000256" key="10">
    <source>
        <dbReference type="ARBA" id="ARBA00023136"/>
    </source>
</evidence>
<sequence length="656" mass="69716">MRTPLIDLRGIRKSYGGGDSPLVNVLRGIDLSIHAGEFVAIVGASGSGKSTLMNILGCLDRPTSGEYLFAGENVATLGSDELAWLRREAFGFVFQGYHLIPSGSAQENVEMPAIYAGTPAAERHARAAALLDRLGLASRTGNRPHQLSGGQQQRVSIARALMNGGHIILADEPTGALDSHSGAEVMTLLDELASQGHVVILITHDREVAARAKRVIEISDGLVISDTANDRSTPPVDNPAALQAVDLRKRLSEGSGSHSAWQGELLDAVQAAWRVMWINRFRTALTLLGIVIGVASVVVMLAVGEGSKRQVMAQMSSFGSNIIYLNGKAPNPRAPKGVITLEEVAALGQLPEVKMIMPVNGGQAGVRYGNVDHSSYVGGNDTHFPAIFNWPVVEGSYFSEADEQNAAAVAVIGHKVRQKLFDEQTDPVGQYILIENVPFQVVGVLQEKGATSGDLDSDNRIAIPYSSASIRLFGTQDPEYITIATRDANNVKQAEQSIRNLLQQLHHGKQDYELTNNAAMIQAEARTQNTLSLMLGSIAAISLLVGGIGVMNIMLMTVRERTREIGIRMATGARQSDILRQFLTEAVMLSVVGGLAGIVLALGMGAALLLSKVAVAFTLPAVAGAFACALITGVIFGFMPARKAARLDPVAALSSE</sequence>
<gene>
    <name evidence="17" type="ORF">KDL27_03460</name>
</gene>
<feature type="transmembrane region" description="Helical" evidence="15">
    <location>
        <begin position="586"/>
        <end position="610"/>
    </location>
</feature>
<evidence type="ECO:0000259" key="16">
    <source>
        <dbReference type="PROSITE" id="PS50893"/>
    </source>
</evidence>
<evidence type="ECO:0000313" key="17">
    <source>
        <dbReference type="EMBL" id="MDC3734843.1"/>
    </source>
</evidence>
<dbReference type="SMART" id="SM00382">
    <property type="entry name" value="AAA"/>
    <property type="match status" value="1"/>
</dbReference>
<dbReference type="InterPro" id="IPR050250">
    <property type="entry name" value="Macrolide_Exporter_MacB"/>
</dbReference>
<dbReference type="InterPro" id="IPR017871">
    <property type="entry name" value="ABC_transporter-like_CS"/>
</dbReference>
<name>A0AB35JNB5_PSESY</name>
<evidence type="ECO:0000256" key="4">
    <source>
        <dbReference type="ARBA" id="ARBA00022519"/>
    </source>
</evidence>
<dbReference type="AlphaFoldDB" id="A0AB35JNB5"/>
<comment type="similarity">
    <text evidence="11">Belongs to the ABC transporter superfamily. Macrolide exporter (TC 3.A.1.122) family.</text>
</comment>
<evidence type="ECO:0000256" key="1">
    <source>
        <dbReference type="ARBA" id="ARBA00004429"/>
    </source>
</evidence>
<dbReference type="FunFam" id="3.40.50.300:FF:000032">
    <property type="entry name" value="Export ABC transporter ATP-binding protein"/>
    <property type="match status" value="1"/>
</dbReference>
<dbReference type="GO" id="GO:0005524">
    <property type="term" value="F:ATP binding"/>
    <property type="evidence" value="ECO:0007669"/>
    <property type="project" value="UniProtKB-KW"/>
</dbReference>
<keyword evidence="14" id="KW-0175">Coiled coil</keyword>